<feature type="region of interest" description="Disordered" evidence="2">
    <location>
        <begin position="1"/>
        <end position="24"/>
    </location>
</feature>
<evidence type="ECO:0000313" key="4">
    <source>
        <dbReference type="Proteomes" id="UP000284403"/>
    </source>
</evidence>
<evidence type="ECO:0000256" key="2">
    <source>
        <dbReference type="SAM" id="MobiDB-lite"/>
    </source>
</evidence>
<evidence type="ECO:0000256" key="1">
    <source>
        <dbReference type="SAM" id="Coils"/>
    </source>
</evidence>
<dbReference type="OrthoDB" id="247811at2759"/>
<name>A0A3R7KU66_9TRYP</name>
<keyword evidence="4" id="KW-1185">Reference proteome</keyword>
<dbReference type="EMBL" id="MKKU01000824">
    <property type="protein sequence ID" value="RNF01443.1"/>
    <property type="molecule type" value="Genomic_DNA"/>
</dbReference>
<keyword evidence="1" id="KW-0175">Coiled coil</keyword>
<dbReference type="GeneID" id="40322189"/>
<feature type="coiled-coil region" evidence="1">
    <location>
        <begin position="69"/>
        <end position="96"/>
    </location>
</feature>
<feature type="compositionally biased region" description="Polar residues" evidence="2">
    <location>
        <begin position="49"/>
        <end position="61"/>
    </location>
</feature>
<dbReference type="Proteomes" id="UP000284403">
    <property type="component" value="Unassembled WGS sequence"/>
</dbReference>
<organism evidence="3 4">
    <name type="scientific">Trypanosoma conorhini</name>
    <dbReference type="NCBI Taxonomy" id="83891"/>
    <lineage>
        <taxon>Eukaryota</taxon>
        <taxon>Discoba</taxon>
        <taxon>Euglenozoa</taxon>
        <taxon>Kinetoplastea</taxon>
        <taxon>Metakinetoplastina</taxon>
        <taxon>Trypanosomatida</taxon>
        <taxon>Trypanosomatidae</taxon>
        <taxon>Trypanosoma</taxon>
    </lineage>
</organism>
<gene>
    <name evidence="3" type="ORF">Tco025E_08578</name>
</gene>
<accession>A0A3R7KU66</accession>
<comment type="caution">
    <text evidence="3">The sequence shown here is derived from an EMBL/GenBank/DDBJ whole genome shotgun (WGS) entry which is preliminary data.</text>
</comment>
<feature type="region of interest" description="Disordered" evidence="2">
    <location>
        <begin position="42"/>
        <end position="61"/>
    </location>
</feature>
<protein>
    <submittedName>
        <fullName evidence="3">Uncharacterized protein</fullName>
    </submittedName>
</protein>
<reference evidence="3 4" key="1">
    <citation type="journal article" date="2018" name="BMC Genomics">
        <title>Genomic comparison of Trypanosoma conorhini and Trypanosoma rangeli to Trypanosoma cruzi strains of high and low virulence.</title>
        <authorList>
            <person name="Bradwell K.R."/>
            <person name="Koparde V.N."/>
            <person name="Matveyev A.V."/>
            <person name="Serrano M.G."/>
            <person name="Alves J.M."/>
            <person name="Parikh H."/>
            <person name="Huang B."/>
            <person name="Lee V."/>
            <person name="Espinosa-Alvarez O."/>
            <person name="Ortiz P.A."/>
            <person name="Costa-Martins A.G."/>
            <person name="Teixeira M.M."/>
            <person name="Buck G.A."/>
        </authorList>
    </citation>
    <scope>NUCLEOTIDE SEQUENCE [LARGE SCALE GENOMIC DNA]</scope>
    <source>
        <strain evidence="3 4">025E</strain>
    </source>
</reference>
<proteinExistence type="predicted"/>
<sequence length="181" mass="21452">MRASAKVWLQEQRKRRNALPPEEEARIQRLKERLQLGAPLQPHEVQQIGRRSQPTPGTSLATASLPEQNAILLARLDNMEKLLRHGEEERIRLRTQLLQASDENRRCAMQLIHSALERHKEELLLEEQLFRERLLRLESETRQNILWEVNRRSRGRSCRRGPNNERVQIKTRLLSSQQFYT</sequence>
<dbReference type="AlphaFoldDB" id="A0A3R7KU66"/>
<dbReference type="RefSeq" id="XP_029224451.1">
    <property type="nucleotide sequence ID" value="XM_029375423.1"/>
</dbReference>
<evidence type="ECO:0000313" key="3">
    <source>
        <dbReference type="EMBL" id="RNF01443.1"/>
    </source>
</evidence>